<dbReference type="EMBL" id="MTKO01000077">
    <property type="protein sequence ID" value="RWX45486.1"/>
    <property type="molecule type" value="Genomic_DNA"/>
</dbReference>
<gene>
    <name evidence="3" type="ORF">H206_02149</name>
</gene>
<evidence type="ECO:0000256" key="1">
    <source>
        <dbReference type="SAM" id="SignalP"/>
    </source>
</evidence>
<organism evidence="3 4">
    <name type="scientific">Candidatus Electrothrix aarhusensis</name>
    <dbReference type="NCBI Taxonomy" id="1859131"/>
    <lineage>
        <taxon>Bacteria</taxon>
        <taxon>Pseudomonadati</taxon>
        <taxon>Thermodesulfobacteriota</taxon>
        <taxon>Desulfobulbia</taxon>
        <taxon>Desulfobulbales</taxon>
        <taxon>Desulfobulbaceae</taxon>
        <taxon>Candidatus Electrothrix</taxon>
    </lineage>
</organism>
<comment type="caution">
    <text evidence="3">The sequence shown here is derived from an EMBL/GenBank/DDBJ whole genome shotgun (WGS) entry which is preliminary data.</text>
</comment>
<sequence>MRYFILSTLLSCSLLAAASPALTKDNLKDDPKARAIMEKVEDREDGDNQENDMTMILIDKNDSERVRKIHSFTKDFGEDTHRIMFFVHPPDIKDTGFLTYDYDDEAKDDDQWLYLPALRKTKRIATDDKSSSFMGSDLNYADMTSRDLEDYDFTLLKEQEDNGHKVWLIQALPRRPEVIDETGYEKSIVFIRQDNYYVVKAVHWVRDGGYLKYFDVKKLEQINGIWIATETHVTKKKGKAVEHKTVLKLDNVVFKKEMDKDIFTVRRLEKGL</sequence>
<keyword evidence="1" id="KW-0732">Signal</keyword>
<feature type="domain" description="Uncharacterized protein TP-0789" evidence="2">
    <location>
        <begin position="79"/>
        <end position="270"/>
    </location>
</feature>
<feature type="chain" id="PRO_5018973695" description="Uncharacterized protein TP-0789 domain-containing protein" evidence="1">
    <location>
        <begin position="24"/>
        <end position="272"/>
    </location>
</feature>
<dbReference type="InterPro" id="IPR033399">
    <property type="entry name" value="TP_0789-like"/>
</dbReference>
<reference evidence="3 4" key="1">
    <citation type="submission" date="2017-01" db="EMBL/GenBank/DDBJ databases">
        <title>The cable genome- insights into the physiology and evolution of filamentous bacteria capable of sulfide oxidation via long distance electron transfer.</title>
        <authorList>
            <person name="Schreiber L."/>
            <person name="Bjerg J.T."/>
            <person name="Boggild A."/>
            <person name="Van De Vossenberg J."/>
            <person name="Meysman F."/>
            <person name="Nielsen L.P."/>
            <person name="Schramm A."/>
            <person name="Kjeldsen K.U."/>
        </authorList>
    </citation>
    <scope>NUCLEOTIDE SEQUENCE [LARGE SCALE GENOMIC DNA]</scope>
    <source>
        <strain evidence="3">MCF</strain>
    </source>
</reference>
<evidence type="ECO:0000313" key="4">
    <source>
        <dbReference type="Proteomes" id="UP000287853"/>
    </source>
</evidence>
<evidence type="ECO:0000259" key="2">
    <source>
        <dbReference type="Pfam" id="PF17131"/>
    </source>
</evidence>
<keyword evidence="4" id="KW-1185">Reference proteome</keyword>
<feature type="signal peptide" evidence="1">
    <location>
        <begin position="1"/>
        <end position="23"/>
    </location>
</feature>
<dbReference type="Proteomes" id="UP000287853">
    <property type="component" value="Unassembled WGS sequence"/>
</dbReference>
<protein>
    <recommendedName>
        <fullName evidence="2">Uncharacterized protein TP-0789 domain-containing protein</fullName>
    </recommendedName>
</protein>
<evidence type="ECO:0000313" key="3">
    <source>
        <dbReference type="EMBL" id="RWX45486.1"/>
    </source>
</evidence>
<dbReference type="CDD" id="cd16329">
    <property type="entry name" value="LolA_like"/>
    <property type="match status" value="1"/>
</dbReference>
<dbReference type="Pfam" id="PF17131">
    <property type="entry name" value="LolA_like"/>
    <property type="match status" value="1"/>
</dbReference>
<name>A0A444IXD2_9BACT</name>
<proteinExistence type="predicted"/>
<accession>A0A444IXD2</accession>
<dbReference type="Gene3D" id="2.50.20.10">
    <property type="entry name" value="Lipoprotein localisation LolA/LolB/LppX"/>
    <property type="match status" value="1"/>
</dbReference>
<dbReference type="AlphaFoldDB" id="A0A444IXD2"/>